<feature type="binding site" evidence="7">
    <location>
        <position position="377"/>
    </location>
    <ligand>
        <name>deamido-NAD(+)</name>
        <dbReference type="ChEBI" id="CHEBI:58437"/>
        <note>ligand shared between two neighboring subunits</note>
    </ligand>
</feature>
<dbReference type="UniPathway" id="UPA00253">
    <property type="reaction ID" value="UER00334"/>
</dbReference>
<dbReference type="EC" id="6.3.5.1" evidence="7 8"/>
<keyword evidence="12" id="KW-1185">Reference proteome</keyword>
<keyword evidence="5 7" id="KW-0067">ATP-binding</keyword>
<evidence type="ECO:0000256" key="2">
    <source>
        <dbReference type="ARBA" id="ARBA00007145"/>
    </source>
</evidence>
<dbReference type="KEGG" id="tcy:Thicy_1125"/>
<dbReference type="Pfam" id="PF00795">
    <property type="entry name" value="CN_hydrolase"/>
    <property type="match status" value="1"/>
</dbReference>
<dbReference type="GO" id="GO:0004359">
    <property type="term" value="F:glutaminase activity"/>
    <property type="evidence" value="ECO:0007669"/>
    <property type="project" value="InterPro"/>
</dbReference>
<dbReference type="GO" id="GO:0008795">
    <property type="term" value="F:NAD+ synthase activity"/>
    <property type="evidence" value="ECO:0007669"/>
    <property type="project" value="UniProtKB-UniRule"/>
</dbReference>
<comment type="similarity">
    <text evidence="9">Belongs to the NAD synthetase family.</text>
</comment>
<feature type="active site" description="Nucleophile; for glutaminase activity" evidence="7">
    <location>
        <position position="149"/>
    </location>
</feature>
<dbReference type="PANTHER" id="PTHR23090">
    <property type="entry name" value="NH 3 /GLUTAMINE-DEPENDENT NAD + SYNTHETASE"/>
    <property type="match status" value="1"/>
</dbReference>
<dbReference type="PIRSF" id="PIRSF006630">
    <property type="entry name" value="NADS_GAT"/>
    <property type="match status" value="1"/>
</dbReference>
<evidence type="ECO:0000259" key="10">
    <source>
        <dbReference type="PROSITE" id="PS50263"/>
    </source>
</evidence>
<feature type="active site" description="For glutaminase activity" evidence="7">
    <location>
        <position position="113"/>
    </location>
</feature>
<dbReference type="GO" id="GO:0005524">
    <property type="term" value="F:ATP binding"/>
    <property type="evidence" value="ECO:0007669"/>
    <property type="project" value="UniProtKB-UniRule"/>
</dbReference>
<evidence type="ECO:0000256" key="6">
    <source>
        <dbReference type="ARBA" id="ARBA00023027"/>
    </source>
</evidence>
<dbReference type="CDD" id="cd07570">
    <property type="entry name" value="GAT_Gln-NAD-synth"/>
    <property type="match status" value="1"/>
</dbReference>
<dbReference type="PROSITE" id="PS50263">
    <property type="entry name" value="CN_HYDROLASE"/>
    <property type="match status" value="1"/>
</dbReference>
<dbReference type="GO" id="GO:0005737">
    <property type="term" value="C:cytoplasm"/>
    <property type="evidence" value="ECO:0007669"/>
    <property type="project" value="InterPro"/>
</dbReference>
<dbReference type="GO" id="GO:0003952">
    <property type="term" value="F:NAD+ synthase (glutamine-hydrolyzing) activity"/>
    <property type="evidence" value="ECO:0007669"/>
    <property type="project" value="UniProtKB-UniRule"/>
</dbReference>
<comment type="function">
    <text evidence="7">Catalyzes the ATP-dependent amidation of deamido-NAD to form NAD. Uses L-glutamine as a nitrogen source.</text>
</comment>
<dbReference type="Gene3D" id="3.60.110.10">
    <property type="entry name" value="Carbon-nitrogen hydrolase"/>
    <property type="match status" value="1"/>
</dbReference>
<evidence type="ECO:0000256" key="8">
    <source>
        <dbReference type="PIRNR" id="PIRNR006630"/>
    </source>
</evidence>
<feature type="domain" description="CN hydrolase" evidence="10">
    <location>
        <begin position="4"/>
        <end position="245"/>
    </location>
</feature>
<protein>
    <recommendedName>
        <fullName evidence="7 8">Glutamine-dependent NAD(+) synthetase</fullName>
        <ecNumber evidence="7 8">6.3.5.1</ecNumber>
    </recommendedName>
    <alternativeName>
        <fullName evidence="7 8">NAD(+) synthase [glutamine-hydrolyzing]</fullName>
    </alternativeName>
</protein>
<dbReference type="eggNOG" id="COG0171">
    <property type="taxonomic scope" value="Bacteria"/>
</dbReference>
<dbReference type="InterPro" id="IPR022310">
    <property type="entry name" value="NAD/GMP_synthase"/>
</dbReference>
<comment type="similarity">
    <text evidence="2 7 8">In the C-terminal section; belongs to the NAD synthetase family.</text>
</comment>
<feature type="binding site" evidence="7">
    <location>
        <begin position="294"/>
        <end position="301"/>
    </location>
    <ligand>
        <name>ATP</name>
        <dbReference type="ChEBI" id="CHEBI:30616"/>
    </ligand>
</feature>
<dbReference type="InterPro" id="IPR003694">
    <property type="entry name" value="NAD_synthase"/>
</dbReference>
<evidence type="ECO:0000256" key="4">
    <source>
        <dbReference type="ARBA" id="ARBA00022741"/>
    </source>
</evidence>
<dbReference type="Proteomes" id="UP000009232">
    <property type="component" value="Chromosome"/>
</dbReference>
<dbReference type="FunFam" id="3.40.50.620:FF:000106">
    <property type="entry name" value="Glutamine-dependent NAD(+) synthetase"/>
    <property type="match status" value="1"/>
</dbReference>
<dbReference type="eggNOG" id="COG0388">
    <property type="taxonomic scope" value="Bacteria"/>
</dbReference>
<feature type="active site" description="Proton acceptor; for glutaminase activity" evidence="7">
    <location>
        <position position="45"/>
    </location>
</feature>
<dbReference type="SUPFAM" id="SSF56317">
    <property type="entry name" value="Carbon-nitrogen hydrolase"/>
    <property type="match status" value="1"/>
</dbReference>
<reference evidence="11 12" key="1">
    <citation type="submission" date="2011-05" db="EMBL/GenBank/DDBJ databases">
        <title>Complete sequence of Thioalkalimicrobium cyclicum ALM1.</title>
        <authorList>
            <consortium name="US DOE Joint Genome Institute"/>
            <person name="Lucas S."/>
            <person name="Han J."/>
            <person name="Lapidus A."/>
            <person name="Cheng J.-F."/>
            <person name="Goodwin L."/>
            <person name="Pitluck S."/>
            <person name="Peters L."/>
            <person name="Mikhailova N."/>
            <person name="Davenport K."/>
            <person name="Han C."/>
            <person name="Tapia R."/>
            <person name="Land M."/>
            <person name="Hauser L."/>
            <person name="Kyrpides N."/>
            <person name="Ivanova N."/>
            <person name="Pagani I."/>
            <person name="Kappler U."/>
            <person name="Woyke T."/>
        </authorList>
    </citation>
    <scope>NUCLEOTIDE SEQUENCE [LARGE SCALE GENOMIC DNA]</scope>
    <source>
        <strain evidence="12">DSM 14477 / JCM 11371 / ALM1</strain>
    </source>
</reference>
<feature type="binding site" evidence="7">
    <location>
        <position position="406"/>
    </location>
    <ligand>
        <name>deamido-NAD(+)</name>
        <dbReference type="ChEBI" id="CHEBI:58437"/>
        <note>ligand shared between two neighboring subunits</note>
    </ligand>
</feature>
<dbReference type="GO" id="GO:0009435">
    <property type="term" value="P:NAD+ biosynthetic process"/>
    <property type="evidence" value="ECO:0007669"/>
    <property type="project" value="UniProtKB-UniRule"/>
</dbReference>
<keyword evidence="6 7" id="KW-0520">NAD</keyword>
<dbReference type="HAMAP" id="MF_02090">
    <property type="entry name" value="NadE_glutamine_dep"/>
    <property type="match status" value="1"/>
</dbReference>
<dbReference type="RefSeq" id="WP_013835669.1">
    <property type="nucleotide sequence ID" value="NC_015581.1"/>
</dbReference>
<feature type="binding site" evidence="7">
    <location>
        <position position="175"/>
    </location>
    <ligand>
        <name>L-glutamine</name>
        <dbReference type="ChEBI" id="CHEBI:58359"/>
    </ligand>
</feature>
<evidence type="ECO:0000256" key="5">
    <source>
        <dbReference type="ARBA" id="ARBA00022840"/>
    </source>
</evidence>
<comment type="pathway">
    <text evidence="1 7 8">Cofactor biosynthesis; NAD(+) biosynthesis; NAD(+) from deamido-NAD(+) (L-Gln route): step 1/1.</text>
</comment>
<dbReference type="NCBIfam" id="NF010588">
    <property type="entry name" value="PRK13981.1"/>
    <property type="match status" value="1"/>
</dbReference>
<dbReference type="NCBIfam" id="TIGR00552">
    <property type="entry name" value="nadE"/>
    <property type="match status" value="1"/>
</dbReference>
<dbReference type="Pfam" id="PF02540">
    <property type="entry name" value="NAD_synthase"/>
    <property type="match status" value="1"/>
</dbReference>
<accession>F6D8P1</accession>
<evidence type="ECO:0000256" key="1">
    <source>
        <dbReference type="ARBA" id="ARBA00005188"/>
    </source>
</evidence>
<evidence type="ECO:0000256" key="9">
    <source>
        <dbReference type="RuleBase" id="RU003811"/>
    </source>
</evidence>
<name>F6D8P1_THICA</name>
<comment type="caution">
    <text evidence="7">Lacks conserved residue(s) required for the propagation of feature annotation.</text>
</comment>
<dbReference type="SUPFAM" id="SSF52402">
    <property type="entry name" value="Adenine nucleotide alpha hydrolases-like"/>
    <property type="match status" value="1"/>
</dbReference>
<evidence type="ECO:0000256" key="3">
    <source>
        <dbReference type="ARBA" id="ARBA00022598"/>
    </source>
</evidence>
<evidence type="ECO:0000313" key="11">
    <source>
        <dbReference type="EMBL" id="AEG31892.1"/>
    </source>
</evidence>
<evidence type="ECO:0000313" key="12">
    <source>
        <dbReference type="Proteomes" id="UP000009232"/>
    </source>
</evidence>
<feature type="binding site" evidence="7">
    <location>
        <position position="517"/>
    </location>
    <ligand>
        <name>deamido-NAD(+)</name>
        <dbReference type="ChEBI" id="CHEBI:58437"/>
        <note>ligand shared between two neighboring subunits</note>
    </ligand>
</feature>
<sequence>MPNPVIVMAQINPLVGDIAGNTQLILTSVAQAKDLHQAEMVVFSELALTGYPPEDLLLRDDLYRQVDAALVQIAQQTADCVVVLGAPWCDEAGERFNGAVWLEGGQLVARYAKQVLPNYSVFDEERYFTPGAEAVVVHWQGLNVGLVVCEDVWHPQPIAAAKAAGAQMVLALNASPFNSDKHEDRLAVVRTRIVEAGLPIIYVNQVGGQDELVFDGGSFAMSSAGKLVCQGEAFVSGLYPLTVCVDAGQAELELRGGMRCFSQIPKDEARVYQALQLGIRDYVLKNGFKGVLLGLSGGIDSALTLALAVDALGADKVTAVMMPFHYTAQISIEDAQAQAELLGVAFEQLPIAPIYDAYDQLLTPVLGAPPTDITAENLQARIRGTLLMALSNRSGALVLATSNKSESAVGYSTLYGDMVGGFSPLKDVPKTLVYRLARYRNRLAEVIPERVITRPPSAELRPDQCDQDSLPDYAVLDQIIAAYVEQDLSPSEMLAAGLADAATIERIVSMIQRNEYKRRQAAPGIKVSMRAFGRDRRYPITSGYQENIA</sequence>
<dbReference type="InterPro" id="IPR036526">
    <property type="entry name" value="C-N_Hydrolase_sf"/>
</dbReference>
<dbReference type="PANTHER" id="PTHR23090:SF9">
    <property type="entry name" value="GLUTAMINE-DEPENDENT NAD(+) SYNTHETASE"/>
    <property type="match status" value="1"/>
</dbReference>
<dbReference type="STRING" id="717773.Thicy_1125"/>
<dbReference type="OrthoDB" id="9760188at2"/>
<dbReference type="InterPro" id="IPR014729">
    <property type="entry name" value="Rossmann-like_a/b/a_fold"/>
</dbReference>
<dbReference type="InterPro" id="IPR014445">
    <property type="entry name" value="Gln-dep_NAD_synthase"/>
</dbReference>
<keyword evidence="4 7" id="KW-0547">Nucleotide-binding</keyword>
<dbReference type="CDD" id="cd00553">
    <property type="entry name" value="NAD_synthase"/>
    <property type="match status" value="1"/>
</dbReference>
<dbReference type="Gene3D" id="3.40.50.620">
    <property type="entry name" value="HUPs"/>
    <property type="match status" value="1"/>
</dbReference>
<gene>
    <name evidence="7" type="primary">nadE</name>
    <name evidence="11" type="ordered locus">Thicy_1125</name>
</gene>
<comment type="catalytic activity">
    <reaction evidence="7 8">
        <text>deamido-NAD(+) + L-glutamine + ATP + H2O = L-glutamate + AMP + diphosphate + NAD(+) + H(+)</text>
        <dbReference type="Rhea" id="RHEA:24384"/>
        <dbReference type="ChEBI" id="CHEBI:15377"/>
        <dbReference type="ChEBI" id="CHEBI:15378"/>
        <dbReference type="ChEBI" id="CHEBI:29985"/>
        <dbReference type="ChEBI" id="CHEBI:30616"/>
        <dbReference type="ChEBI" id="CHEBI:33019"/>
        <dbReference type="ChEBI" id="CHEBI:57540"/>
        <dbReference type="ChEBI" id="CHEBI:58359"/>
        <dbReference type="ChEBI" id="CHEBI:58437"/>
        <dbReference type="ChEBI" id="CHEBI:456215"/>
        <dbReference type="EC" id="6.3.5.1"/>
    </reaction>
</comment>
<dbReference type="AlphaFoldDB" id="F6D8P1"/>
<keyword evidence="3 7" id="KW-0436">Ligase</keyword>
<dbReference type="HOGENOM" id="CLU_022313_2_0_6"/>
<feature type="binding site" evidence="7">
    <location>
        <position position="119"/>
    </location>
    <ligand>
        <name>L-glutamine</name>
        <dbReference type="ChEBI" id="CHEBI:58359"/>
    </ligand>
</feature>
<dbReference type="EMBL" id="CP002776">
    <property type="protein sequence ID" value="AEG31892.1"/>
    <property type="molecule type" value="Genomic_DNA"/>
</dbReference>
<organism evidence="11 12">
    <name type="scientific">Thiomicrospira cyclica (strain DSM 14477 / JCM 11371 / ALM1)</name>
    <name type="common">Thioalkalimicrobium cyclicum</name>
    <dbReference type="NCBI Taxonomy" id="717773"/>
    <lineage>
        <taxon>Bacteria</taxon>
        <taxon>Pseudomonadati</taxon>
        <taxon>Pseudomonadota</taxon>
        <taxon>Gammaproteobacteria</taxon>
        <taxon>Thiotrichales</taxon>
        <taxon>Piscirickettsiaceae</taxon>
        <taxon>Thiomicrospira</taxon>
    </lineage>
</organism>
<feature type="binding site" evidence="7">
    <location>
        <position position="181"/>
    </location>
    <ligand>
        <name>L-glutamine</name>
        <dbReference type="ChEBI" id="CHEBI:58359"/>
    </ligand>
</feature>
<proteinExistence type="inferred from homology"/>
<feature type="binding site" evidence="7">
    <location>
        <position position="401"/>
    </location>
    <ligand>
        <name>ATP</name>
        <dbReference type="ChEBI" id="CHEBI:30616"/>
    </ligand>
</feature>
<dbReference type="InterPro" id="IPR003010">
    <property type="entry name" value="C-N_Hydrolase"/>
</dbReference>
<evidence type="ECO:0000256" key="7">
    <source>
        <dbReference type="HAMAP-Rule" id="MF_02090"/>
    </source>
</evidence>